<feature type="active site" description="Proton donor" evidence="3">
    <location>
        <position position="98"/>
    </location>
</feature>
<comment type="similarity">
    <text evidence="1">Belongs to the LacAB/RpiB family.</text>
</comment>
<dbReference type="PANTHER" id="PTHR43732:SF1">
    <property type="entry name" value="RIBOSE 5-PHOSPHATE ISOMERASE"/>
    <property type="match status" value="1"/>
</dbReference>
<dbReference type="PIRSF" id="PIRSF005384">
    <property type="entry name" value="RpiB_LacA_B"/>
    <property type="match status" value="1"/>
</dbReference>
<comment type="caution">
    <text evidence="5">The sequence shown here is derived from an EMBL/GenBank/DDBJ whole genome shotgun (WGS) entry which is preliminary data.</text>
</comment>
<evidence type="ECO:0000313" key="6">
    <source>
        <dbReference type="Proteomes" id="UP000823896"/>
    </source>
</evidence>
<dbReference type="GO" id="GO:0005975">
    <property type="term" value="P:carbohydrate metabolic process"/>
    <property type="evidence" value="ECO:0007669"/>
    <property type="project" value="InterPro"/>
</dbReference>
<evidence type="ECO:0000256" key="1">
    <source>
        <dbReference type="ARBA" id="ARBA00008754"/>
    </source>
</evidence>
<dbReference type="InterPro" id="IPR004785">
    <property type="entry name" value="RpiB"/>
</dbReference>
<dbReference type="NCBIfam" id="NF004051">
    <property type="entry name" value="PRK05571.1"/>
    <property type="match status" value="1"/>
</dbReference>
<dbReference type="InterPro" id="IPR051812">
    <property type="entry name" value="SPI_LacAB/RpiB"/>
</dbReference>
<feature type="active site" description="Proton acceptor" evidence="3">
    <location>
        <position position="65"/>
    </location>
</feature>
<dbReference type="AlphaFoldDB" id="A0A9D2NQ23"/>
<feature type="binding site" evidence="4">
    <location>
        <position position="137"/>
    </location>
    <ligand>
        <name>D-ribulose 5-phosphate</name>
        <dbReference type="ChEBI" id="CHEBI:58121"/>
    </ligand>
</feature>
<dbReference type="NCBIfam" id="TIGR00689">
    <property type="entry name" value="rpiB_lacA_lacB"/>
    <property type="match status" value="1"/>
</dbReference>
<evidence type="ECO:0000256" key="3">
    <source>
        <dbReference type="PIRSR" id="PIRSR005384-1"/>
    </source>
</evidence>
<dbReference type="GO" id="GO:0004751">
    <property type="term" value="F:ribose-5-phosphate isomerase activity"/>
    <property type="evidence" value="ECO:0007669"/>
    <property type="project" value="UniProtKB-EC"/>
</dbReference>
<evidence type="ECO:0000313" key="5">
    <source>
        <dbReference type="EMBL" id="HJC35854.1"/>
    </source>
</evidence>
<dbReference type="Proteomes" id="UP000823896">
    <property type="component" value="Unassembled WGS sequence"/>
</dbReference>
<dbReference type="EMBL" id="DWWM01000008">
    <property type="protein sequence ID" value="HJC35854.1"/>
    <property type="molecule type" value="Genomic_DNA"/>
</dbReference>
<feature type="binding site" evidence="4">
    <location>
        <position position="109"/>
    </location>
    <ligand>
        <name>D-ribulose 5-phosphate</name>
        <dbReference type="ChEBI" id="CHEBI:58121"/>
    </ligand>
</feature>
<gene>
    <name evidence="5" type="primary">rpiB</name>
    <name evidence="5" type="ORF">H9702_01835</name>
</gene>
<evidence type="ECO:0000256" key="4">
    <source>
        <dbReference type="PIRSR" id="PIRSR005384-2"/>
    </source>
</evidence>
<organism evidence="5 6">
    <name type="scientific">Candidatus Merdibacter merdavium</name>
    <dbReference type="NCBI Taxonomy" id="2838692"/>
    <lineage>
        <taxon>Bacteria</taxon>
        <taxon>Bacillati</taxon>
        <taxon>Bacillota</taxon>
        <taxon>Erysipelotrichia</taxon>
        <taxon>Erysipelotrichales</taxon>
        <taxon>Erysipelotrichaceae</taxon>
        <taxon>Merdibacter</taxon>
    </lineage>
</organism>
<reference evidence="5" key="2">
    <citation type="submission" date="2021-04" db="EMBL/GenBank/DDBJ databases">
        <authorList>
            <person name="Gilroy R."/>
        </authorList>
    </citation>
    <scope>NUCLEOTIDE SEQUENCE</scope>
    <source>
        <strain evidence="5">CHK187-11901</strain>
    </source>
</reference>
<dbReference type="SUPFAM" id="SSF89623">
    <property type="entry name" value="Ribose/Galactose isomerase RpiB/AlsB"/>
    <property type="match status" value="1"/>
</dbReference>
<dbReference type="EC" id="5.3.1.6" evidence="5"/>
<dbReference type="InterPro" id="IPR036569">
    <property type="entry name" value="RpiB_LacA_LacB_sf"/>
</dbReference>
<evidence type="ECO:0000256" key="2">
    <source>
        <dbReference type="ARBA" id="ARBA00023235"/>
    </source>
</evidence>
<protein>
    <submittedName>
        <fullName evidence="5">Ribose 5-phosphate isomerase B</fullName>
        <ecNumber evidence="5">5.3.1.6</ecNumber>
    </submittedName>
</protein>
<dbReference type="InterPro" id="IPR003500">
    <property type="entry name" value="RpiB_LacA_LacB"/>
</dbReference>
<name>A0A9D2NQ23_9FIRM</name>
<feature type="binding site" evidence="4">
    <location>
        <begin position="8"/>
        <end position="9"/>
    </location>
    <ligand>
        <name>D-ribulose 5-phosphate</name>
        <dbReference type="ChEBI" id="CHEBI:58121"/>
    </ligand>
</feature>
<sequence length="146" mass="16091">MKIAIACDHGAFEYKEMIRKMLEQEGYEVKDFGTYSDASVDYPDYALPCAQAVARGEAQRGIVLCGTGIGVSITANKVKGIRCALCSDPLSARLTREHNDSNMLAMGQRIIGSELAKEIVHVWLSTPFSEGERHKKRIAKITAIEQ</sequence>
<proteinExistence type="inferred from homology"/>
<dbReference type="Gene3D" id="3.40.1400.10">
    <property type="entry name" value="Sugar-phosphate isomerase, RpiB/LacA/LacB"/>
    <property type="match status" value="1"/>
</dbReference>
<accession>A0A9D2NQ23</accession>
<dbReference type="Pfam" id="PF02502">
    <property type="entry name" value="LacAB_rpiB"/>
    <property type="match status" value="1"/>
</dbReference>
<feature type="binding site" evidence="4">
    <location>
        <begin position="66"/>
        <end position="70"/>
    </location>
    <ligand>
        <name>D-ribulose 5-phosphate</name>
        <dbReference type="ChEBI" id="CHEBI:58121"/>
    </ligand>
</feature>
<reference evidence="5" key="1">
    <citation type="journal article" date="2021" name="PeerJ">
        <title>Extensive microbial diversity within the chicken gut microbiome revealed by metagenomics and culture.</title>
        <authorList>
            <person name="Gilroy R."/>
            <person name="Ravi A."/>
            <person name="Getino M."/>
            <person name="Pursley I."/>
            <person name="Horton D.L."/>
            <person name="Alikhan N.F."/>
            <person name="Baker D."/>
            <person name="Gharbi K."/>
            <person name="Hall N."/>
            <person name="Watson M."/>
            <person name="Adriaenssens E.M."/>
            <person name="Foster-Nyarko E."/>
            <person name="Jarju S."/>
            <person name="Secka A."/>
            <person name="Antonio M."/>
            <person name="Oren A."/>
            <person name="Chaudhuri R.R."/>
            <person name="La Ragione R."/>
            <person name="Hildebrand F."/>
            <person name="Pallen M.J."/>
        </authorList>
    </citation>
    <scope>NUCLEOTIDE SEQUENCE</scope>
    <source>
        <strain evidence="5">CHK187-11901</strain>
    </source>
</reference>
<dbReference type="PANTHER" id="PTHR43732">
    <property type="entry name" value="RIBOSE 5-PHOSPHATE ISOMERASE-RELATED"/>
    <property type="match status" value="1"/>
</dbReference>
<keyword evidence="2 5" id="KW-0413">Isomerase</keyword>
<dbReference type="NCBIfam" id="TIGR01120">
    <property type="entry name" value="rpiB"/>
    <property type="match status" value="1"/>
</dbReference>
<feature type="binding site" evidence="4">
    <location>
        <position position="99"/>
    </location>
    <ligand>
        <name>D-ribulose 5-phosphate</name>
        <dbReference type="ChEBI" id="CHEBI:58121"/>
    </ligand>
</feature>
<feature type="binding site" evidence="4">
    <location>
        <position position="133"/>
    </location>
    <ligand>
        <name>D-ribulose 5-phosphate</name>
        <dbReference type="ChEBI" id="CHEBI:58121"/>
    </ligand>
</feature>